<organism evidence="17 18">
    <name type="scientific">Nocardia higoensis</name>
    <dbReference type="NCBI Taxonomy" id="228599"/>
    <lineage>
        <taxon>Bacteria</taxon>
        <taxon>Bacillati</taxon>
        <taxon>Actinomycetota</taxon>
        <taxon>Actinomycetes</taxon>
        <taxon>Mycobacteriales</taxon>
        <taxon>Nocardiaceae</taxon>
        <taxon>Nocardia</taxon>
    </lineage>
</organism>
<feature type="transmembrane region" description="Helical" evidence="14">
    <location>
        <begin position="174"/>
        <end position="192"/>
    </location>
</feature>
<sequence length="738" mass="77110">MTTSDGGRLRPLVRQAGGAAGEALLAVLVAVAVAAIGLVAFSVVEWPAFNASNVTRALTTVGQVLAAAMLVAAIVLVRARRAGWVSKLLSWAGISAFVTVTLGMPLAATELYLFGVSVDQEFRTEYLTRLTDSPALRDMTYADMPPFYPAGWFWIGGRFGDALGLAGWETFKPYAIVSLAAAAALALVLWTWLVRADWAIAVAAATTAVTLAYASPEAYSAVIVLLLGPTLLLAWGALYRPAPDVPPTESAAARTGMTAHAPRTSKTTAGTDTTHTGTTGTGAGATDTATATAAGDTTVTGNADTDTTGVRPGTGAAETEAARVGTGDGTAGGWGAVIGAGLLLGLAATFYTLYLLVAAFAVTLMGLLTAGLAVRVRGRAARPGRGRTPIAAGPAWRAAVPPLLRLLVIAVIAGLVAATVWLPVLVEILTTTTPRSGTALHYLPRAGAELPLPMTQFTLLGGLCLLGTIWLVVRASSSRRAQALGMGVVAIYLWCLLSMLATAAGTTLLSFRLEAPLLVLLAAAGTFGFAEGARAAYQAFNEPERFPLAVAAIALVGALAFAQDIPHVLTAEINTAYTDTDGDGERADKRPPGAASYYREIDETLRAQTGEPRDETVVLTADTTFLAFYPYFGFQGLTSHYANPLADFPARAALIAQWSELASPAELLAALGQSPWRAPDAFLFRRSGDDYTLRLAEDVYPNDPNVRRYTVTFPGALFEDPAFTVTDIGPFTLVTVQR</sequence>
<feature type="transmembrane region" description="Helical" evidence="14">
    <location>
        <begin position="56"/>
        <end position="76"/>
    </location>
</feature>
<evidence type="ECO:0000256" key="7">
    <source>
        <dbReference type="ARBA" id="ARBA00022679"/>
    </source>
</evidence>
<feature type="domain" description="Arabinofuranosyltransferase AftA N-terminal" evidence="16">
    <location>
        <begin position="23"/>
        <end position="241"/>
    </location>
</feature>
<proteinExistence type="inferred from homology"/>
<keyword evidence="10 14" id="KW-0472">Membrane</keyword>
<dbReference type="InterPro" id="IPR020963">
    <property type="entry name" value="ArabinofuranosylTrfase_AftA_N"/>
</dbReference>
<feature type="transmembrane region" description="Helical" evidence="14">
    <location>
        <begin position="351"/>
        <end position="374"/>
    </location>
</feature>
<evidence type="ECO:0000256" key="13">
    <source>
        <dbReference type="SAM" id="MobiDB-lite"/>
    </source>
</evidence>
<gene>
    <name evidence="17" type="ORF">IU449_20475</name>
</gene>
<keyword evidence="6" id="KW-1003">Cell membrane</keyword>
<evidence type="ECO:0000256" key="5">
    <source>
        <dbReference type="ARBA" id="ARBA00020482"/>
    </source>
</evidence>
<keyword evidence="18" id="KW-1185">Reference proteome</keyword>
<evidence type="ECO:0000256" key="2">
    <source>
        <dbReference type="ARBA" id="ARBA00004776"/>
    </source>
</evidence>
<dbReference type="EC" id="2.4.2.46" evidence="4"/>
<feature type="transmembrane region" description="Helical" evidence="14">
    <location>
        <begin position="450"/>
        <end position="472"/>
    </location>
</feature>
<feature type="compositionally biased region" description="Low complexity" evidence="13">
    <location>
        <begin position="267"/>
        <end position="309"/>
    </location>
</feature>
<feature type="domain" description="Arabinofuranosyltransferase AftA N-terminal" evidence="16">
    <location>
        <begin position="321"/>
        <end position="557"/>
    </location>
</feature>
<comment type="catalytic activity">
    <reaction evidence="12">
        <text>Adds an alpha-D-arabinofuranosyl group from trans,octacis-decaprenylphospho-beta-D-arabinofuranose at the 5-O-position of the eighth, tenth and twelfth galactofuranose unit of the galactofuranan chain of [beta-D-galactofuranosyl-(1-&gt;5)-beta-D-galactofuranosyl-(1-&gt;6)]14-beta-D-galactofuranosyl-(1-&gt;5)-beta-D-galactofuranosyl-(1-&gt;4)-alpha-L-rhamnopyranosyl-(1-&gt;3)-N-acetyl-alpha-D-glucosaminyl-diphospho-trans,octacis-decaprenol.</text>
        <dbReference type="EC" id="2.4.2.46"/>
    </reaction>
</comment>
<accession>A0ABS0DEJ2</accession>
<feature type="region of interest" description="Disordered" evidence="13">
    <location>
        <begin position="246"/>
        <end position="324"/>
    </location>
</feature>
<dbReference type="Pfam" id="PF12250">
    <property type="entry name" value="AftA_N"/>
    <property type="match status" value="2"/>
</dbReference>
<evidence type="ECO:0000256" key="10">
    <source>
        <dbReference type="ARBA" id="ARBA00023136"/>
    </source>
</evidence>
<name>A0ABS0DEJ2_9NOCA</name>
<dbReference type="EMBL" id="JADLQN010000003">
    <property type="protein sequence ID" value="MBF6356889.1"/>
    <property type="molecule type" value="Genomic_DNA"/>
</dbReference>
<comment type="similarity">
    <text evidence="3">Belongs to the glycosyltransferase 85 family.</text>
</comment>
<evidence type="ECO:0000256" key="6">
    <source>
        <dbReference type="ARBA" id="ARBA00022475"/>
    </source>
</evidence>
<keyword evidence="8 14" id="KW-0812">Transmembrane</keyword>
<evidence type="ECO:0000259" key="16">
    <source>
        <dbReference type="Pfam" id="PF12250"/>
    </source>
</evidence>
<evidence type="ECO:0000256" key="8">
    <source>
        <dbReference type="ARBA" id="ARBA00022692"/>
    </source>
</evidence>
<evidence type="ECO:0000256" key="12">
    <source>
        <dbReference type="ARBA" id="ARBA00034030"/>
    </source>
</evidence>
<evidence type="ECO:0000256" key="14">
    <source>
        <dbReference type="SAM" id="Phobius"/>
    </source>
</evidence>
<comment type="subcellular location">
    <subcellularLocation>
        <location evidence="1">Cell membrane</location>
        <topology evidence="1">Multi-pass membrane protein</topology>
    </subcellularLocation>
</comment>
<dbReference type="Pfam" id="PF12249">
    <property type="entry name" value="AftA_C"/>
    <property type="match status" value="1"/>
</dbReference>
<evidence type="ECO:0000259" key="15">
    <source>
        <dbReference type="Pfam" id="PF12249"/>
    </source>
</evidence>
<evidence type="ECO:0000256" key="3">
    <source>
        <dbReference type="ARBA" id="ARBA00009655"/>
    </source>
</evidence>
<evidence type="ECO:0000313" key="17">
    <source>
        <dbReference type="EMBL" id="MBF6356889.1"/>
    </source>
</evidence>
<evidence type="ECO:0000256" key="1">
    <source>
        <dbReference type="ARBA" id="ARBA00004651"/>
    </source>
</evidence>
<feature type="transmembrane region" description="Helical" evidence="14">
    <location>
        <begin position="21"/>
        <end position="44"/>
    </location>
</feature>
<evidence type="ECO:0000256" key="11">
    <source>
        <dbReference type="ARBA" id="ARBA00033184"/>
    </source>
</evidence>
<feature type="transmembrane region" description="Helical" evidence="14">
    <location>
        <begin position="484"/>
        <end position="509"/>
    </location>
</feature>
<keyword evidence="7" id="KW-0808">Transferase</keyword>
<dbReference type="Proteomes" id="UP000707731">
    <property type="component" value="Unassembled WGS sequence"/>
</dbReference>
<protein>
    <recommendedName>
        <fullName evidence="5">Galactan 5-O-arabinofuranosyltransferase</fullName>
        <ecNumber evidence="4">2.4.2.46</ecNumber>
    </recommendedName>
    <alternativeName>
        <fullName evidence="11">Arabinofuranosyltransferase AftA</fullName>
    </alternativeName>
</protein>
<keyword evidence="9 14" id="KW-1133">Transmembrane helix</keyword>
<evidence type="ECO:0000256" key="9">
    <source>
        <dbReference type="ARBA" id="ARBA00022989"/>
    </source>
</evidence>
<dbReference type="RefSeq" id="WP_195003698.1">
    <property type="nucleotide sequence ID" value="NZ_JADLQN010000003.1"/>
</dbReference>
<feature type="transmembrane region" description="Helical" evidence="14">
    <location>
        <begin position="221"/>
        <end position="239"/>
    </location>
</feature>
<evidence type="ECO:0000256" key="4">
    <source>
        <dbReference type="ARBA" id="ARBA00012037"/>
    </source>
</evidence>
<reference evidence="17 18" key="1">
    <citation type="submission" date="2020-10" db="EMBL/GenBank/DDBJ databases">
        <title>Identification of Nocardia species via Next-generation sequencing and recognition of intraspecies genetic diversity.</title>
        <authorList>
            <person name="Li P."/>
            <person name="Li P."/>
            <person name="Lu B."/>
        </authorList>
    </citation>
    <scope>NUCLEOTIDE SEQUENCE [LARGE SCALE GENOMIC DNA]</scope>
    <source>
        <strain evidence="17 18">BJ06-0143</strain>
    </source>
</reference>
<feature type="domain" description="Arabinofuranosyltransferase AftA C-terminal" evidence="15">
    <location>
        <begin position="565"/>
        <end position="735"/>
    </location>
</feature>
<evidence type="ECO:0000313" key="18">
    <source>
        <dbReference type="Proteomes" id="UP000707731"/>
    </source>
</evidence>
<comment type="caution">
    <text evidence="17">The sequence shown here is derived from an EMBL/GenBank/DDBJ whole genome shotgun (WGS) entry which is preliminary data.</text>
</comment>
<dbReference type="InterPro" id="IPR020959">
    <property type="entry name" value="ArabinofuranosylTrfase_AftA_C"/>
</dbReference>
<comment type="pathway">
    <text evidence="2">Cell wall biogenesis; cell wall polysaccharide biosynthesis.</text>
</comment>
<feature type="transmembrane region" description="Helical" evidence="14">
    <location>
        <begin position="147"/>
        <end position="167"/>
    </location>
</feature>
<feature type="transmembrane region" description="Helical" evidence="14">
    <location>
        <begin position="406"/>
        <end position="430"/>
    </location>
</feature>
<feature type="transmembrane region" description="Helical" evidence="14">
    <location>
        <begin position="88"/>
        <end position="108"/>
    </location>
</feature>
<feature type="transmembrane region" description="Helical" evidence="14">
    <location>
        <begin position="198"/>
        <end position="214"/>
    </location>
</feature>